<evidence type="ECO:0000313" key="5">
    <source>
        <dbReference type="Proteomes" id="UP000053573"/>
    </source>
</evidence>
<evidence type="ECO:0000256" key="3">
    <source>
        <dbReference type="SAM" id="MobiDB-lite"/>
    </source>
</evidence>
<feature type="compositionally biased region" description="Polar residues" evidence="3">
    <location>
        <begin position="49"/>
        <end position="61"/>
    </location>
</feature>
<dbReference type="AlphaFoldDB" id="A0A0H1B6I1"/>
<gene>
    <name evidence="4" type="ORF">EMPG_17820</name>
</gene>
<accession>A0A0H1B6I1</accession>
<protein>
    <recommendedName>
        <fullName evidence="6">Proteasome maturation protein</fullName>
    </recommendedName>
</protein>
<proteinExistence type="inferred from homology"/>
<dbReference type="GO" id="GO:0005634">
    <property type="term" value="C:nucleus"/>
    <property type="evidence" value="ECO:0007669"/>
    <property type="project" value="TreeGrafter"/>
</dbReference>
<comment type="caution">
    <text evidence="4">The sequence shown here is derived from an EMBL/GenBank/DDBJ whole genome shotgun (WGS) entry which is preliminary data.</text>
</comment>
<feature type="region of interest" description="Disordered" evidence="3">
    <location>
        <begin position="1"/>
        <end position="61"/>
    </location>
</feature>
<dbReference type="STRING" id="2060906.A0A0H1B6I1"/>
<dbReference type="Pfam" id="PF05348">
    <property type="entry name" value="UMP1"/>
    <property type="match status" value="1"/>
</dbReference>
<feature type="compositionally biased region" description="Polar residues" evidence="3">
    <location>
        <begin position="15"/>
        <end position="25"/>
    </location>
</feature>
<dbReference type="OrthoDB" id="15001at2759"/>
<name>A0A0H1B6I1_9EURO</name>
<dbReference type="EMBL" id="LDEV01002992">
    <property type="protein sequence ID" value="KLJ06693.1"/>
    <property type="molecule type" value="Genomic_DNA"/>
</dbReference>
<evidence type="ECO:0008006" key="6">
    <source>
        <dbReference type="Google" id="ProtNLM"/>
    </source>
</evidence>
<sequence length="164" mass="18168">MLISKQALRIAPPASNATQTSNTASVPHLSKGAPSAPGVHDTLRASLSPAPTTEQQRTAASTHPLEARLLQWRQTHNAMKMESLRRVYGMAEPIRRGMELKIVQEGQWKPAALGGRNESSVHADILALGGRETEVTWEDVFDGDDLREPASFHDEMEHRLKMNW</sequence>
<evidence type="ECO:0000313" key="4">
    <source>
        <dbReference type="EMBL" id="KLJ06693.1"/>
    </source>
</evidence>
<organism evidence="4 5">
    <name type="scientific">Blastomyces silverae</name>
    <dbReference type="NCBI Taxonomy" id="2060906"/>
    <lineage>
        <taxon>Eukaryota</taxon>
        <taxon>Fungi</taxon>
        <taxon>Dikarya</taxon>
        <taxon>Ascomycota</taxon>
        <taxon>Pezizomycotina</taxon>
        <taxon>Eurotiomycetes</taxon>
        <taxon>Eurotiomycetidae</taxon>
        <taxon>Onygenales</taxon>
        <taxon>Ajellomycetaceae</taxon>
        <taxon>Blastomyces</taxon>
    </lineage>
</organism>
<dbReference type="InterPro" id="IPR008012">
    <property type="entry name" value="Ump1"/>
</dbReference>
<comment type="similarity">
    <text evidence="2">Belongs to the POMP/UMP1 family.</text>
</comment>
<dbReference type="GO" id="GO:0043248">
    <property type="term" value="P:proteasome assembly"/>
    <property type="evidence" value="ECO:0007669"/>
    <property type="project" value="InterPro"/>
</dbReference>
<evidence type="ECO:0000256" key="2">
    <source>
        <dbReference type="ARBA" id="ARBA00043974"/>
    </source>
</evidence>
<evidence type="ECO:0000256" key="1">
    <source>
        <dbReference type="ARBA" id="ARBA00023186"/>
    </source>
</evidence>
<dbReference type="PANTHER" id="PTHR12828">
    <property type="entry name" value="PROTEASOME MATURATION PROTEIN UMP1"/>
    <property type="match status" value="1"/>
</dbReference>
<keyword evidence="1" id="KW-0143">Chaperone</keyword>
<reference evidence="5" key="1">
    <citation type="journal article" date="2015" name="PLoS Genet.">
        <title>The dynamic genome and transcriptome of the human fungal pathogen Blastomyces and close relative Emmonsia.</title>
        <authorList>
            <person name="Munoz J.F."/>
            <person name="Gauthier G.M."/>
            <person name="Desjardins C.A."/>
            <person name="Gallo J.E."/>
            <person name="Holder J."/>
            <person name="Sullivan T.D."/>
            <person name="Marty A.J."/>
            <person name="Carmen J.C."/>
            <person name="Chen Z."/>
            <person name="Ding L."/>
            <person name="Gujja S."/>
            <person name="Magrini V."/>
            <person name="Misas E."/>
            <person name="Mitreva M."/>
            <person name="Priest M."/>
            <person name="Saif S."/>
            <person name="Whiston E.A."/>
            <person name="Young S."/>
            <person name="Zeng Q."/>
            <person name="Goldman W.E."/>
            <person name="Mardis E.R."/>
            <person name="Taylor J.W."/>
            <person name="McEwen J.G."/>
            <person name="Clay O.K."/>
            <person name="Klein B.S."/>
            <person name="Cuomo C.A."/>
        </authorList>
    </citation>
    <scope>NUCLEOTIDE SEQUENCE [LARGE SCALE GENOMIC DNA]</scope>
    <source>
        <strain evidence="5">UAMH 139</strain>
    </source>
</reference>
<dbReference type="GO" id="GO:0005737">
    <property type="term" value="C:cytoplasm"/>
    <property type="evidence" value="ECO:0007669"/>
    <property type="project" value="TreeGrafter"/>
</dbReference>
<dbReference type="PANTHER" id="PTHR12828:SF3">
    <property type="entry name" value="PROTEASOME MATURATION PROTEIN"/>
    <property type="match status" value="1"/>
</dbReference>
<keyword evidence="5" id="KW-1185">Reference proteome</keyword>
<dbReference type="Proteomes" id="UP000053573">
    <property type="component" value="Unassembled WGS sequence"/>
</dbReference>